<gene>
    <name evidence="1" type="ORF">PR048_032329</name>
</gene>
<proteinExistence type="predicted"/>
<dbReference type="EMBL" id="JARBHB010000016">
    <property type="protein sequence ID" value="KAJ8866486.1"/>
    <property type="molecule type" value="Genomic_DNA"/>
</dbReference>
<name>A0ABQ9G4S5_9NEOP</name>
<evidence type="ECO:0000313" key="1">
    <source>
        <dbReference type="EMBL" id="KAJ8866486.1"/>
    </source>
</evidence>
<reference evidence="1 2" key="1">
    <citation type="submission" date="2023-02" db="EMBL/GenBank/DDBJ databases">
        <title>LHISI_Scaffold_Assembly.</title>
        <authorList>
            <person name="Stuart O.P."/>
            <person name="Cleave R."/>
            <person name="Magrath M.J.L."/>
            <person name="Mikheyev A.S."/>
        </authorList>
    </citation>
    <scope>NUCLEOTIDE SEQUENCE [LARGE SCALE GENOMIC DNA]</scope>
    <source>
        <strain evidence="1">Daus_M_001</strain>
        <tissue evidence="1">Leg muscle</tissue>
    </source>
</reference>
<keyword evidence="2" id="KW-1185">Reference proteome</keyword>
<comment type="caution">
    <text evidence="1">The sequence shown here is derived from an EMBL/GenBank/DDBJ whole genome shotgun (WGS) entry which is preliminary data.</text>
</comment>
<accession>A0ABQ9G4S5</accession>
<evidence type="ECO:0000313" key="2">
    <source>
        <dbReference type="Proteomes" id="UP001159363"/>
    </source>
</evidence>
<dbReference type="Proteomes" id="UP001159363">
    <property type="component" value="Chromosome 15"/>
</dbReference>
<sequence length="312" mass="34379">MGRLSAHKLSAATRPVFKVQYHKLVDDCSGDYGETGLSFAPPLPEYLSYCCCQCGHQQKLKVGKINVTSINGSDGHALAVYAVGTNTPEEARYGQCGSYENCRVGRQTANKLRGQQFKLVIVTSLLCSLFLPPPSLSPSPNFKPLPVRRIVMGFWSLEMLSPAGVSQGLFLSSKNTVVPFSIWAIDFRRRSSELFMICHSGPPVAILSVMLDLVTLIPVTFDLETQKILENPEETELIGERRPDVLRASDAILLTRSCWCFVGQAALSLLYSSYYSVGIRRPRSRSEGAIRATLTRTPSASSLLRARRAVFP</sequence>
<protein>
    <submittedName>
        <fullName evidence="1">Uncharacterized protein</fullName>
    </submittedName>
</protein>
<organism evidence="1 2">
    <name type="scientific">Dryococelus australis</name>
    <dbReference type="NCBI Taxonomy" id="614101"/>
    <lineage>
        <taxon>Eukaryota</taxon>
        <taxon>Metazoa</taxon>
        <taxon>Ecdysozoa</taxon>
        <taxon>Arthropoda</taxon>
        <taxon>Hexapoda</taxon>
        <taxon>Insecta</taxon>
        <taxon>Pterygota</taxon>
        <taxon>Neoptera</taxon>
        <taxon>Polyneoptera</taxon>
        <taxon>Phasmatodea</taxon>
        <taxon>Verophasmatodea</taxon>
        <taxon>Anareolatae</taxon>
        <taxon>Phasmatidae</taxon>
        <taxon>Eurycanthinae</taxon>
        <taxon>Dryococelus</taxon>
    </lineage>
</organism>